<dbReference type="EMBL" id="JAINWA010000001">
    <property type="protein sequence ID" value="MCD1654374.1"/>
    <property type="molecule type" value="Genomic_DNA"/>
</dbReference>
<evidence type="ECO:0000313" key="1">
    <source>
        <dbReference type="EMBL" id="MCD1654374.1"/>
    </source>
</evidence>
<dbReference type="InterPro" id="IPR036249">
    <property type="entry name" value="Thioredoxin-like_sf"/>
</dbReference>
<dbReference type="Pfam" id="PF01257">
    <property type="entry name" value="2Fe-2S_thioredx"/>
    <property type="match status" value="1"/>
</dbReference>
<reference evidence="1" key="1">
    <citation type="submission" date="2021-08" db="EMBL/GenBank/DDBJ databases">
        <title>Comparative analyses of Brucepasteria parasyntrophica and Teretinema zuelzerae.</title>
        <authorList>
            <person name="Song Y."/>
            <person name="Brune A."/>
        </authorList>
    </citation>
    <scope>NUCLEOTIDE SEQUENCE</scope>
    <source>
        <strain evidence="1">DSM 1903</strain>
    </source>
</reference>
<organism evidence="1 2">
    <name type="scientific">Teretinema zuelzerae</name>
    <dbReference type="NCBI Taxonomy" id="156"/>
    <lineage>
        <taxon>Bacteria</taxon>
        <taxon>Pseudomonadati</taxon>
        <taxon>Spirochaetota</taxon>
        <taxon>Spirochaetia</taxon>
        <taxon>Spirochaetales</taxon>
        <taxon>Treponemataceae</taxon>
        <taxon>Teretinema</taxon>
    </lineage>
</organism>
<dbReference type="AlphaFoldDB" id="A0AAE3JKZ4"/>
<sequence length="86" mass="9461">MESPETVITVCMGSSCFSRGNNINAEIIERFLQERNLSGRVVIQGCLCEGHCKDGPNIKIDGELIQGVKPGMIADLLEHKLCRSEQ</sequence>
<proteinExistence type="predicted"/>
<dbReference type="Gene3D" id="3.40.30.10">
    <property type="entry name" value="Glutaredoxin"/>
    <property type="match status" value="1"/>
</dbReference>
<dbReference type="Proteomes" id="UP001198163">
    <property type="component" value="Unassembled WGS sequence"/>
</dbReference>
<evidence type="ECO:0000313" key="2">
    <source>
        <dbReference type="Proteomes" id="UP001198163"/>
    </source>
</evidence>
<keyword evidence="2" id="KW-1185">Reference proteome</keyword>
<comment type="caution">
    <text evidence="1">The sequence shown here is derived from an EMBL/GenBank/DDBJ whole genome shotgun (WGS) entry which is preliminary data.</text>
</comment>
<dbReference type="RefSeq" id="WP_230754564.1">
    <property type="nucleotide sequence ID" value="NZ_JAINWA010000001.1"/>
</dbReference>
<name>A0AAE3JKZ4_9SPIR</name>
<protein>
    <submittedName>
        <fullName evidence="1">(2Fe-2S) ferredoxin domain-containing protein</fullName>
    </submittedName>
</protein>
<accession>A0AAE3JKZ4</accession>
<gene>
    <name evidence="1" type="ORF">K7J14_06605</name>
</gene>
<dbReference type="SUPFAM" id="SSF52833">
    <property type="entry name" value="Thioredoxin-like"/>
    <property type="match status" value="1"/>
</dbReference>
<dbReference type="CDD" id="cd02980">
    <property type="entry name" value="TRX_Fd_family"/>
    <property type="match status" value="1"/>
</dbReference>